<accession>A0AAD4NBG0</accession>
<feature type="transmembrane region" description="Helical" evidence="1">
    <location>
        <begin position="154"/>
        <end position="175"/>
    </location>
</feature>
<name>A0AAD4NBG0_9BILA</name>
<keyword evidence="4" id="KW-1185">Reference proteome</keyword>
<dbReference type="PANTHER" id="PTHR36940:SF1">
    <property type="entry name" value="DUF3278 DOMAIN-CONTAINING PROTEIN"/>
    <property type="match status" value="1"/>
</dbReference>
<evidence type="ECO:0000259" key="2">
    <source>
        <dbReference type="Pfam" id="PF23346"/>
    </source>
</evidence>
<feature type="transmembrane region" description="Helical" evidence="1">
    <location>
        <begin position="76"/>
        <end position="97"/>
    </location>
</feature>
<sequence length="183" mass="20472">MSTIDRAKEEAQRIADQMRDGAEKLRQNVAAGIPTSQQLHAEGYNYTKIIHQIRTAHLVVLAIQLVVLYMESDRVNYGLLGFFVPFILIVGNAYVVGNRWYKQVDGRNDFHRFLENKQIPDKAKIGLGLFGGVVLAILVHFFSPAIDSTFGSMLYSLFTYLSILSGGAQTAVEIYEGVKTKSR</sequence>
<feature type="domain" description="DUF7087" evidence="2">
    <location>
        <begin position="44"/>
        <end position="177"/>
    </location>
</feature>
<dbReference type="InterPro" id="IPR055514">
    <property type="entry name" value="DUF7087"/>
</dbReference>
<keyword evidence="1" id="KW-1133">Transmembrane helix</keyword>
<dbReference type="Proteomes" id="UP001201812">
    <property type="component" value="Unassembled WGS sequence"/>
</dbReference>
<organism evidence="3 4">
    <name type="scientific">Ditylenchus destructor</name>
    <dbReference type="NCBI Taxonomy" id="166010"/>
    <lineage>
        <taxon>Eukaryota</taxon>
        <taxon>Metazoa</taxon>
        <taxon>Ecdysozoa</taxon>
        <taxon>Nematoda</taxon>
        <taxon>Chromadorea</taxon>
        <taxon>Rhabditida</taxon>
        <taxon>Tylenchina</taxon>
        <taxon>Tylenchomorpha</taxon>
        <taxon>Sphaerularioidea</taxon>
        <taxon>Anguinidae</taxon>
        <taxon>Anguininae</taxon>
        <taxon>Ditylenchus</taxon>
    </lineage>
</organism>
<protein>
    <recommendedName>
        <fullName evidence="2">DUF7087 domain-containing protein</fullName>
    </recommendedName>
</protein>
<evidence type="ECO:0000313" key="3">
    <source>
        <dbReference type="EMBL" id="KAI1722328.1"/>
    </source>
</evidence>
<dbReference type="Pfam" id="PF23346">
    <property type="entry name" value="DUF7087"/>
    <property type="match status" value="1"/>
</dbReference>
<reference evidence="3" key="1">
    <citation type="submission" date="2022-01" db="EMBL/GenBank/DDBJ databases">
        <title>Genome Sequence Resource for Two Populations of Ditylenchus destructor, the Migratory Endoparasitic Phytonematode.</title>
        <authorList>
            <person name="Zhang H."/>
            <person name="Lin R."/>
            <person name="Xie B."/>
        </authorList>
    </citation>
    <scope>NUCLEOTIDE SEQUENCE</scope>
    <source>
        <strain evidence="3">BazhouSP</strain>
    </source>
</reference>
<feature type="transmembrane region" description="Helical" evidence="1">
    <location>
        <begin position="53"/>
        <end position="70"/>
    </location>
</feature>
<dbReference type="EMBL" id="JAKKPZ010000004">
    <property type="protein sequence ID" value="KAI1722328.1"/>
    <property type="molecule type" value="Genomic_DNA"/>
</dbReference>
<comment type="caution">
    <text evidence="3">The sequence shown here is derived from an EMBL/GenBank/DDBJ whole genome shotgun (WGS) entry which is preliminary data.</text>
</comment>
<dbReference type="AlphaFoldDB" id="A0AAD4NBG0"/>
<evidence type="ECO:0000313" key="4">
    <source>
        <dbReference type="Proteomes" id="UP001201812"/>
    </source>
</evidence>
<keyword evidence="1" id="KW-0472">Membrane</keyword>
<gene>
    <name evidence="3" type="ORF">DdX_04641</name>
</gene>
<feature type="transmembrane region" description="Helical" evidence="1">
    <location>
        <begin position="125"/>
        <end position="142"/>
    </location>
</feature>
<dbReference type="PANTHER" id="PTHR36940">
    <property type="entry name" value="PROTEIN CBG20338"/>
    <property type="match status" value="1"/>
</dbReference>
<proteinExistence type="predicted"/>
<evidence type="ECO:0000256" key="1">
    <source>
        <dbReference type="SAM" id="Phobius"/>
    </source>
</evidence>
<keyword evidence="1" id="KW-0812">Transmembrane</keyword>